<evidence type="ECO:0000313" key="2">
    <source>
        <dbReference type="EMBL" id="OXA37127.1"/>
    </source>
</evidence>
<evidence type="ECO:0000256" key="1">
    <source>
        <dbReference type="SAM" id="Phobius"/>
    </source>
</evidence>
<dbReference type="OrthoDB" id="105136at2759"/>
<comment type="caution">
    <text evidence="2">The sequence shown here is derived from an EMBL/GenBank/DDBJ whole genome shotgun (WGS) entry which is preliminary data.</text>
</comment>
<feature type="transmembrane region" description="Helical" evidence="1">
    <location>
        <begin position="14"/>
        <end position="31"/>
    </location>
</feature>
<proteinExistence type="predicted"/>
<keyword evidence="1" id="KW-0472">Membrane</keyword>
<keyword evidence="3" id="KW-1185">Reference proteome</keyword>
<keyword evidence="1" id="KW-0812">Transmembrane</keyword>
<dbReference type="AlphaFoldDB" id="A0A226CX89"/>
<protein>
    <submittedName>
        <fullName evidence="2">Uncharacterized protein</fullName>
    </submittedName>
</protein>
<dbReference type="Proteomes" id="UP000198287">
    <property type="component" value="Unassembled WGS sequence"/>
</dbReference>
<keyword evidence="1" id="KW-1133">Transmembrane helix</keyword>
<dbReference type="EMBL" id="LNIX01000064">
    <property type="protein sequence ID" value="OXA37127.1"/>
    <property type="molecule type" value="Genomic_DNA"/>
</dbReference>
<evidence type="ECO:0000313" key="3">
    <source>
        <dbReference type="Proteomes" id="UP000198287"/>
    </source>
</evidence>
<reference evidence="2 3" key="1">
    <citation type="submission" date="2015-12" db="EMBL/GenBank/DDBJ databases">
        <title>The genome of Folsomia candida.</title>
        <authorList>
            <person name="Faddeeva A."/>
            <person name="Derks M.F."/>
            <person name="Anvar Y."/>
            <person name="Smit S."/>
            <person name="Van Straalen N."/>
            <person name="Roelofs D."/>
        </authorList>
    </citation>
    <scope>NUCLEOTIDE SEQUENCE [LARGE SCALE GENOMIC DNA]</scope>
    <source>
        <strain evidence="2 3">VU population</strain>
        <tissue evidence="2">Whole body</tissue>
    </source>
</reference>
<gene>
    <name evidence="2" type="ORF">Fcan01_28094</name>
</gene>
<sequence length="246" mass="28313">MFTLFALLPWKSTILPYSALFVTISFVLYLVSKHIRYDFGREFVLNLFCSMQGRKSLWVSDPALARRLLSSSSSKGSGIEQILSTKAFLPIISLESVNGDQWERMKENFLTLKTHLPPLDELAKIAGTTAESYLEKEEIIDSRALSKLIVEIMQTWLFGDSGEVSDEVIAAIEEWRKEIAIKGRGGDEVKALAVSWIQGKIRRNRKYFEIFGEKWFTDAEYWSDWQWLSAHALRSASQRLTRLNYK</sequence>
<accession>A0A226CX89</accession>
<organism evidence="2 3">
    <name type="scientific">Folsomia candida</name>
    <name type="common">Springtail</name>
    <dbReference type="NCBI Taxonomy" id="158441"/>
    <lineage>
        <taxon>Eukaryota</taxon>
        <taxon>Metazoa</taxon>
        <taxon>Ecdysozoa</taxon>
        <taxon>Arthropoda</taxon>
        <taxon>Hexapoda</taxon>
        <taxon>Collembola</taxon>
        <taxon>Entomobryomorpha</taxon>
        <taxon>Isotomoidea</taxon>
        <taxon>Isotomidae</taxon>
        <taxon>Proisotominae</taxon>
        <taxon>Folsomia</taxon>
    </lineage>
</organism>
<name>A0A226CX89_FOLCA</name>